<dbReference type="Proteomes" id="UP000177052">
    <property type="component" value="Unassembled WGS sequence"/>
</dbReference>
<evidence type="ECO:0000313" key="1">
    <source>
        <dbReference type="EMBL" id="OGI79531.1"/>
    </source>
</evidence>
<accession>A0A1F6WCB2</accession>
<sequence length="80" mass="9086">MTIKLKNNTFVNCGTGVSAPESADIEAEGNKAFNTHKMFDIRKDEKSFNKDEDVFKLSPEFYGMGVNLKSMWKKIKSSFN</sequence>
<dbReference type="AlphaFoldDB" id="A0A1F6WCB2"/>
<proteinExistence type="predicted"/>
<gene>
    <name evidence="1" type="ORF">A3F19_02610</name>
</gene>
<dbReference type="EMBL" id="MFUJ01000002">
    <property type="protein sequence ID" value="OGI79531.1"/>
    <property type="molecule type" value="Genomic_DNA"/>
</dbReference>
<reference evidence="1 2" key="1">
    <citation type="journal article" date="2016" name="Nat. Commun.">
        <title>Thousands of microbial genomes shed light on interconnected biogeochemical processes in an aquifer system.</title>
        <authorList>
            <person name="Anantharaman K."/>
            <person name="Brown C.T."/>
            <person name="Hug L.A."/>
            <person name="Sharon I."/>
            <person name="Castelle C.J."/>
            <person name="Probst A.J."/>
            <person name="Thomas B.C."/>
            <person name="Singh A."/>
            <person name="Wilkins M.J."/>
            <person name="Karaoz U."/>
            <person name="Brodie E.L."/>
            <person name="Williams K.H."/>
            <person name="Hubbard S.S."/>
            <person name="Banfield J.F."/>
        </authorList>
    </citation>
    <scope>NUCLEOTIDE SEQUENCE [LARGE SCALE GENOMIC DNA]</scope>
</reference>
<name>A0A1F6WCB2_9BACT</name>
<organism evidence="1 2">
    <name type="scientific">Candidatus Nomurabacteria bacterium RIFCSPHIGHO2_12_FULL_37_29</name>
    <dbReference type="NCBI Taxonomy" id="1801759"/>
    <lineage>
        <taxon>Bacteria</taxon>
        <taxon>Candidatus Nomuraibacteriota</taxon>
    </lineage>
</organism>
<evidence type="ECO:0000313" key="2">
    <source>
        <dbReference type="Proteomes" id="UP000177052"/>
    </source>
</evidence>
<comment type="caution">
    <text evidence="1">The sequence shown here is derived from an EMBL/GenBank/DDBJ whole genome shotgun (WGS) entry which is preliminary data.</text>
</comment>
<protein>
    <submittedName>
        <fullName evidence="1">Uncharacterized protein</fullName>
    </submittedName>
</protein>